<reference evidence="1 2" key="1">
    <citation type="submission" date="2023-02" db="EMBL/GenBank/DDBJ databases">
        <title>LHISI_Scaffold_Assembly.</title>
        <authorList>
            <person name="Stuart O.P."/>
            <person name="Cleave R."/>
            <person name="Magrath M.J.L."/>
            <person name="Mikheyev A.S."/>
        </authorList>
    </citation>
    <scope>NUCLEOTIDE SEQUENCE [LARGE SCALE GENOMIC DNA]</scope>
    <source>
        <strain evidence="1">Daus_M_001</strain>
        <tissue evidence="1">Leg muscle</tissue>
    </source>
</reference>
<gene>
    <name evidence="1" type="ORF">PR048_025515</name>
</gene>
<accession>A0ABQ9GRN1</accession>
<keyword evidence="2" id="KW-1185">Reference proteome</keyword>
<organism evidence="1 2">
    <name type="scientific">Dryococelus australis</name>
    <dbReference type="NCBI Taxonomy" id="614101"/>
    <lineage>
        <taxon>Eukaryota</taxon>
        <taxon>Metazoa</taxon>
        <taxon>Ecdysozoa</taxon>
        <taxon>Arthropoda</taxon>
        <taxon>Hexapoda</taxon>
        <taxon>Insecta</taxon>
        <taxon>Pterygota</taxon>
        <taxon>Neoptera</taxon>
        <taxon>Polyneoptera</taxon>
        <taxon>Phasmatodea</taxon>
        <taxon>Verophasmatodea</taxon>
        <taxon>Anareolatae</taxon>
        <taxon>Phasmatidae</taxon>
        <taxon>Eurycanthinae</taxon>
        <taxon>Dryococelus</taxon>
    </lineage>
</organism>
<sequence>MKWPSRCQWVGPMCAPIFEEDISVKKDADIVFYSENCAGQEKNKYALAIYLYAVRFLGIRSICYKFLIKGHTLNEGGSAHSLIEQRMKRMLKSGPMYIPEYIISVIRSAKSNEVS</sequence>
<comment type="caution">
    <text evidence="1">The sequence shown here is derived from an EMBL/GenBank/DDBJ whole genome shotgun (WGS) entry which is preliminary data.</text>
</comment>
<evidence type="ECO:0000313" key="2">
    <source>
        <dbReference type="Proteomes" id="UP001159363"/>
    </source>
</evidence>
<name>A0ABQ9GRN1_9NEOP</name>
<protein>
    <submittedName>
        <fullName evidence="1">Uncharacterized protein</fullName>
    </submittedName>
</protein>
<evidence type="ECO:0000313" key="1">
    <source>
        <dbReference type="EMBL" id="KAJ8874649.1"/>
    </source>
</evidence>
<dbReference type="EMBL" id="JARBHB010000010">
    <property type="protein sequence ID" value="KAJ8874649.1"/>
    <property type="molecule type" value="Genomic_DNA"/>
</dbReference>
<dbReference type="Proteomes" id="UP001159363">
    <property type="component" value="Chromosome 9"/>
</dbReference>
<proteinExistence type="predicted"/>